<sequence>MIKTKSKTDGEKFKKKQGHIYVTGRRGNVIQINLDADRSARGISAGRYGALWMDSKRVNNQRHLKGMTVNKDMIYEGSRSKGSCGHSPIKCSTCTGRIQPPSDWDDTRICYHG</sequence>
<organism evidence="1 2">
    <name type="scientific">Ajellomyces capsulatus</name>
    <name type="common">Darling's disease fungus</name>
    <name type="synonym">Histoplasma capsulatum</name>
    <dbReference type="NCBI Taxonomy" id="5037"/>
    <lineage>
        <taxon>Eukaryota</taxon>
        <taxon>Fungi</taxon>
        <taxon>Dikarya</taxon>
        <taxon>Ascomycota</taxon>
        <taxon>Pezizomycotina</taxon>
        <taxon>Eurotiomycetes</taxon>
        <taxon>Eurotiomycetidae</taxon>
        <taxon>Onygenales</taxon>
        <taxon>Ajellomycetaceae</taxon>
        <taxon>Histoplasma</taxon>
    </lineage>
</organism>
<evidence type="ECO:0000313" key="2">
    <source>
        <dbReference type="Proteomes" id="UP000663671"/>
    </source>
</evidence>
<dbReference type="VEuPathDB" id="FungiDB:I7I51_02055"/>
<proteinExistence type="predicted"/>
<reference evidence="1" key="1">
    <citation type="submission" date="2021-01" db="EMBL/GenBank/DDBJ databases">
        <title>Chromosome-level genome assembly of a human fungal pathogen reveals clustering of transcriptionally co-regulated genes.</title>
        <authorList>
            <person name="Voorhies M."/>
            <person name="Cohen S."/>
            <person name="Shea T.P."/>
            <person name="Petrus S."/>
            <person name="Munoz J.F."/>
            <person name="Poplawski S."/>
            <person name="Goldman W.E."/>
            <person name="Michael T."/>
            <person name="Cuomo C.A."/>
            <person name="Sil A."/>
            <person name="Beyhan S."/>
        </authorList>
    </citation>
    <scope>NUCLEOTIDE SEQUENCE</scope>
    <source>
        <strain evidence="1">WU24</strain>
    </source>
</reference>
<dbReference type="Proteomes" id="UP000663671">
    <property type="component" value="Chromosome 1"/>
</dbReference>
<dbReference type="AlphaFoldDB" id="A0A8A1MLM1"/>
<name>A0A8A1MLM1_AJECA</name>
<evidence type="ECO:0000313" key="1">
    <source>
        <dbReference type="EMBL" id="QSS64977.1"/>
    </source>
</evidence>
<protein>
    <submittedName>
        <fullName evidence="1">Uncharacterized protein</fullName>
    </submittedName>
</protein>
<gene>
    <name evidence="1" type="ORF">I7I51_02055</name>
</gene>
<dbReference type="EMBL" id="CP069114">
    <property type="protein sequence ID" value="QSS64977.1"/>
    <property type="molecule type" value="Genomic_DNA"/>
</dbReference>
<accession>A0A8A1MLM1</accession>